<accession>A0A0K2VXI3</accession>
<evidence type="ECO:0000313" key="2">
    <source>
        <dbReference type="EMBL" id="CDX56646.1"/>
    </source>
</evidence>
<keyword evidence="1" id="KW-0472">Membrane</keyword>
<feature type="transmembrane region" description="Helical" evidence="1">
    <location>
        <begin position="46"/>
        <end position="66"/>
    </location>
</feature>
<dbReference type="AlphaFoldDB" id="A0A0K2VXI3"/>
<keyword evidence="1" id="KW-1133">Transmembrane helix</keyword>
<feature type="transmembrane region" description="Helical" evidence="1">
    <location>
        <begin position="7"/>
        <end position="40"/>
    </location>
</feature>
<evidence type="ECO:0000256" key="1">
    <source>
        <dbReference type="SAM" id="Phobius"/>
    </source>
</evidence>
<proteinExistence type="predicted"/>
<protein>
    <submittedName>
        <fullName evidence="2">Uncharacterized protein</fullName>
    </submittedName>
</protein>
<gene>
    <name evidence="2" type="ORF">MPL1032_20624</name>
</gene>
<name>A0A0K2VXI3_MESPL</name>
<organism evidence="2 3">
    <name type="scientific">Mesorhizobium plurifarium</name>
    <dbReference type="NCBI Taxonomy" id="69974"/>
    <lineage>
        <taxon>Bacteria</taxon>
        <taxon>Pseudomonadati</taxon>
        <taxon>Pseudomonadota</taxon>
        <taxon>Alphaproteobacteria</taxon>
        <taxon>Hyphomicrobiales</taxon>
        <taxon>Phyllobacteriaceae</taxon>
        <taxon>Mesorhizobium</taxon>
    </lineage>
</organism>
<sequence length="134" mass="13894">MIVFGAVVVTAIVTTTLAVMVAAVMIATIVVAAVAATVMATLSTTVMAAIAATAVATLAATATVALRIGGRRGQLGAVERQMIGRDGKRQRGRSAQSEPDELAERKFLHLFSSFDFGMPNPPLARKVEAQPGRS</sequence>
<keyword evidence="1" id="KW-0812">Transmembrane</keyword>
<dbReference type="Proteomes" id="UP000182888">
    <property type="component" value="Unassembled WGS sequence"/>
</dbReference>
<evidence type="ECO:0000313" key="3">
    <source>
        <dbReference type="Proteomes" id="UP000182888"/>
    </source>
</evidence>
<dbReference type="EMBL" id="CCND01000012">
    <property type="protein sequence ID" value="CDX56646.1"/>
    <property type="molecule type" value="Genomic_DNA"/>
</dbReference>
<reference evidence="3" key="1">
    <citation type="submission" date="2014-08" db="EMBL/GenBank/DDBJ databases">
        <authorList>
            <person name="Edwards T."/>
        </authorList>
    </citation>
    <scope>NUCLEOTIDE SEQUENCE [LARGE SCALE GENOMIC DNA]</scope>
</reference>